<name>A0A1Q9D0A7_SYMMI</name>
<dbReference type="SMART" id="SM00046">
    <property type="entry name" value="DAGKc"/>
    <property type="match status" value="1"/>
</dbReference>
<dbReference type="PROSITE" id="PS00211">
    <property type="entry name" value="ABC_TRANSPORTER_1"/>
    <property type="match status" value="1"/>
</dbReference>
<feature type="region of interest" description="Disordered" evidence="14">
    <location>
        <begin position="1687"/>
        <end position="1706"/>
    </location>
</feature>
<dbReference type="Gene3D" id="2.60.40.790">
    <property type="match status" value="2"/>
</dbReference>
<accession>A0A1Q9D0A7</accession>
<dbReference type="InterPro" id="IPR019734">
    <property type="entry name" value="TPR_rpt"/>
</dbReference>
<keyword evidence="9 15" id="KW-1133">Transmembrane helix</keyword>
<dbReference type="InterPro" id="IPR039421">
    <property type="entry name" value="Type_1_exporter"/>
</dbReference>
<keyword evidence="10 15" id="KW-0472">Membrane</keyword>
<evidence type="ECO:0000256" key="4">
    <source>
        <dbReference type="ARBA" id="ARBA00022448"/>
    </source>
</evidence>
<dbReference type="InterPro" id="IPR003593">
    <property type="entry name" value="AAA+_ATPase"/>
</dbReference>
<feature type="region of interest" description="Disordered" evidence="14">
    <location>
        <begin position="2345"/>
        <end position="2463"/>
    </location>
</feature>
<evidence type="ECO:0000256" key="6">
    <source>
        <dbReference type="ARBA" id="ARBA00022741"/>
    </source>
</evidence>
<dbReference type="Gene3D" id="1.25.40.10">
    <property type="entry name" value="Tetratricopeptide repeat domain"/>
    <property type="match status" value="1"/>
</dbReference>
<evidence type="ECO:0000313" key="21">
    <source>
        <dbReference type="Proteomes" id="UP000186817"/>
    </source>
</evidence>
<dbReference type="PROSITE" id="PS50929">
    <property type="entry name" value="ABC_TM1F"/>
    <property type="match status" value="1"/>
</dbReference>
<dbReference type="Gene3D" id="2.60.200.40">
    <property type="match status" value="1"/>
</dbReference>
<feature type="transmembrane region" description="Helical" evidence="15">
    <location>
        <begin position="1159"/>
        <end position="1180"/>
    </location>
</feature>
<dbReference type="Pfam" id="PF00609">
    <property type="entry name" value="DAGK_acc"/>
    <property type="match status" value="1"/>
</dbReference>
<dbReference type="Pfam" id="PF00781">
    <property type="entry name" value="DAGK_cat"/>
    <property type="match status" value="1"/>
</dbReference>
<organism evidence="20 21">
    <name type="scientific">Symbiodinium microadriaticum</name>
    <name type="common">Dinoflagellate</name>
    <name type="synonym">Zooxanthella microadriatica</name>
    <dbReference type="NCBI Taxonomy" id="2951"/>
    <lineage>
        <taxon>Eukaryota</taxon>
        <taxon>Sar</taxon>
        <taxon>Alveolata</taxon>
        <taxon>Dinophyceae</taxon>
        <taxon>Suessiales</taxon>
        <taxon>Symbiodiniaceae</taxon>
        <taxon>Symbiodinium</taxon>
    </lineage>
</organism>
<dbReference type="InterPro" id="IPR016064">
    <property type="entry name" value="NAD/diacylglycerol_kinase_sf"/>
</dbReference>
<keyword evidence="21" id="KW-1185">Reference proteome</keyword>
<evidence type="ECO:0000256" key="15">
    <source>
        <dbReference type="SAM" id="Phobius"/>
    </source>
</evidence>
<evidence type="ECO:0000256" key="11">
    <source>
        <dbReference type="PROSITE-ProRule" id="PRU00339"/>
    </source>
</evidence>
<dbReference type="PANTHER" id="PTHR43394:SF5">
    <property type="entry name" value="ABC TRANSPORTER B FAMILY"/>
    <property type="match status" value="1"/>
</dbReference>
<evidence type="ECO:0000256" key="14">
    <source>
        <dbReference type="SAM" id="MobiDB-lite"/>
    </source>
</evidence>
<dbReference type="InterPro" id="IPR036640">
    <property type="entry name" value="ABC1_TM_sf"/>
</dbReference>
<dbReference type="InterPro" id="IPR011990">
    <property type="entry name" value="TPR-like_helical_dom_sf"/>
</dbReference>
<comment type="similarity">
    <text evidence="3 12">Belongs to the eukaryotic diacylglycerol kinase family.</text>
</comment>
<feature type="domain" description="DAGKc" evidence="16">
    <location>
        <begin position="335"/>
        <end position="479"/>
    </location>
</feature>
<dbReference type="InterPro" id="IPR027417">
    <property type="entry name" value="P-loop_NTPase"/>
</dbReference>
<dbReference type="InterPro" id="IPR011527">
    <property type="entry name" value="ABC1_TM_dom"/>
</dbReference>
<dbReference type="GO" id="GO:0005743">
    <property type="term" value="C:mitochondrial inner membrane"/>
    <property type="evidence" value="ECO:0007669"/>
    <property type="project" value="TreeGrafter"/>
</dbReference>
<dbReference type="SUPFAM" id="SSF52540">
    <property type="entry name" value="P-loop containing nucleoside triphosphate hydrolases"/>
    <property type="match status" value="1"/>
</dbReference>
<dbReference type="InterPro" id="IPR003439">
    <property type="entry name" value="ABC_transporter-like_ATP-bd"/>
</dbReference>
<dbReference type="OrthoDB" id="6500128at2759"/>
<feature type="repeat" description="TPR" evidence="11">
    <location>
        <begin position="2138"/>
        <end position="2171"/>
    </location>
</feature>
<sequence length="2495" mass="275506">MYRINLELKDSFSDPVLDGSMPQAGDEAVVPDTEGLHAIKNEKERKGCSTATCHQHPCMRPVSLLTPLLVQLYAAEKEILLDKTLAVLPHTALELGRWRAKLESSSVVQDPECETDVECGMQRPECKNAQCQDLREFNASVGECICESPKDCGREEMAPPKNTSLTGCAQICETNPECQAFEGYYHRSGSFVCKLLRTRQNQESGAPATLTGNGRRFASEYDVFCYNKPDRESLCGRHVGCLATPGHFCCPDRRGELLLCCSTPSVGLFGSFCTAILALLLACSVFFNCRTWGKPAIATPANDVPGSTDVSFPTPVRGHQISLLEYNDLQSSLGEAGRYLIAFVNPGSGDQSGKRFERLFEALLAQNGKICKLPNDLGSGLKLAADLLREGRDVAILACGGDGTVTWVLSELNDRREALFKNIRLPPVGIVPLGTGNDLARSLGWGPALTDNFQLLSYVQRAMKAETVLLDQWRLTLRPSHLLPPSLRQRGTVEFIGYFTNYFSVGMDAHTAYEVGRVRSSGFGKCCFRMRCFPPCRFLHGGLLCYALNGPNCARCLCCRTRALNDDLEVRFDDDPGTVTFPSSIRQFTLTNLNSYGAGMLLYGSEAVRRQVSPNDGRLEVFTRQGPYGVIGMTLSKKVLKAPCGNVDIAFQPHRVEMRLKKGQHFQMDGEPWVLNAACTAVIERHTKVRMLCPSEDGPGAGVWSGCQKRHFWHSRRQGSAASSAGEQELCAWLIGSSDVSTVKRITRIMARISIWHQTAKCFTLVCVNLAASLAAERLRWTSAMGDGRRLRDRGVERALSKPAQAHAEDLRLALIASLTKWQSGPGLQLTWWEKEEPDDLLDVRRHMQLSRRALSVATGAAFVVDVVVAGSIYYVGTHSKKDANVDEYVFPLMAGLSFLVYKRTEACGMLARLARRWAAQESAREVVSNGTNGDLRVPMQAVNGPALKSALVQSALPDLLLSPPPAVWAEKSAFEMNRDHALLMKRADRRKEIIMLVLFAISTGMSFYNGIKCIVYHYDPRFLALQGTLQALTMVMINVVSWPQTHKLQEYFMLKNLLNKFTEEQGEPAPQLSKDKHSAKGFGARSVRRDGEQITTWTYFKRIVQLSMEFWPTLVAAVTCLVVTQGLQIFAPNVQGSIFDGILAYLKNPENGRSKFEYAMLTYVIINVLQGCFSGLKALAQELVQRRMACSVRLKLFASVVRMDISFFDTMHTGQLTSRLTNDASQMTQPLGAHRGDIQGQLFGVLVGGMFMAFHTSWKLSILALTIVPPITYSYRAYAKWARKITRSIYCAYGEANSTATDAISNIRTVRGFSTEEHEAFRYSDSINTALGHGVRNAYVGASVTAFSTYLNLGTAVLILWYGGQLVCDEKGEVMSIGSLITFQLYWNMMNNAFIALGNVFNDLIRSSSAAERVFSLIDARPDVNPDDGEEVTRDCVKGHLQLRGIQFRYRSRPETLVLKGIDMDMPPGTTTALVGKSGGGKSTLVHLLMRFYEPTGGEIRLDGRSMTTLSSKSVRRCCGFVAQDTQLFSSTIVENLAYGIGRDYTRDEVVEACRAANAHEFILEMEEGYDTRVGEKGIMLSGGQKQRLAIARCFLRKPRMLFLDEATSALDAENEAIVQGALETLLSELNSTVVLIAHRLSTVINATQICVVHKGTIVERGSHDELVTTGGVYAQLVSRQLSRDASAVMDSKKEKTKPSSNLDSRGIHVQPVCTRKATEIDAFSSDLIEEMEQAGGKLGAIQANTSGQVYKMRDFACLPSAGTTRGVDYFQSMGRITLKYVLREASLCAADLCVELSSWELKVKAVGRQDLDSLLAPLNGTLYGDVRRDLSWWTLEMQEDGSNVFKLELAKRDHKAWNAVWKLGLSQHRKSHFGWTPTARTPVKKAEDMLVKVKPGWLPRKREAFVARREDLCCSLEDGQDDKTAVFRIHLDKAALEKACEVTCLADLFGVDAMEQYLKVFIRGDDKSPILMGKLFDKIIPDKTRWDIIKAAAPAEAEEQVKKSGQYNTCLQVTLTKAKPSKKHWPQLLEENELVLQREAAPQIQDLHSKALRAASPDRSGWSPEELARDFKNKADGCFRSSSWRDAAVYYTRALNQTPDEEKLFSNRSACYVKLKKFDKALADAKTCVSLKPEWPKAYFRLGQAHRGLKQWEEAIDAFREGRFREPSNQEWAREIEKTEEQQAKWDAQAAEQRKLKREADMVTELNEATVVAEREAMVAVAEQTSCVCLGQTVSTCGIWLNPKLFSINRLLGASLRHLCRRPSGVPEHLSKLVRAMPLLSTVPQKAGGAADVQKCVPTSSEKAALSKTKTESGVILSTEEIKVTAGPANGEVKISVPRFLGQKGKNKLGAPPGLESGRSKPPGIHFAPPPGLSRQPMKVTEPDISSSLSGLPSPPFPSPESASNSSSEDEIQHLPDKEAGLSDGDNSTADDEQQAQADTDICKPLPTLLGSTPLPSLLGSAPLYGKSIIEKFTTASKADKMEPARVSEVTPS</sequence>
<evidence type="ECO:0000256" key="9">
    <source>
        <dbReference type="ARBA" id="ARBA00022989"/>
    </source>
</evidence>
<dbReference type="SUPFAM" id="SSF48452">
    <property type="entry name" value="TPR-like"/>
    <property type="match status" value="1"/>
</dbReference>
<feature type="transmembrane region" description="Helical" evidence="15">
    <location>
        <begin position="1024"/>
        <end position="1044"/>
    </location>
</feature>
<keyword evidence="13" id="KW-0175">Coiled coil</keyword>
<dbReference type="Pfam" id="PF00664">
    <property type="entry name" value="ABC_membrane"/>
    <property type="match status" value="1"/>
</dbReference>
<dbReference type="GO" id="GO:0012505">
    <property type="term" value="C:endomembrane system"/>
    <property type="evidence" value="ECO:0007669"/>
    <property type="project" value="UniProtKB-SubCell"/>
</dbReference>
<keyword evidence="12" id="KW-0418">Kinase</keyword>
<evidence type="ECO:0000256" key="13">
    <source>
        <dbReference type="SAM" id="Coils"/>
    </source>
</evidence>
<dbReference type="Gene3D" id="3.40.50.300">
    <property type="entry name" value="P-loop containing nucleotide triphosphate hydrolases"/>
    <property type="match status" value="1"/>
</dbReference>
<dbReference type="Gene3D" id="1.20.1560.10">
    <property type="entry name" value="ABC transporter type 1, transmembrane domain"/>
    <property type="match status" value="2"/>
</dbReference>
<dbReference type="PROSITE" id="PS50893">
    <property type="entry name" value="ABC_TRANSPORTER_2"/>
    <property type="match status" value="1"/>
</dbReference>
<dbReference type="EMBL" id="LSRX01000805">
    <property type="protein sequence ID" value="OLP88603.1"/>
    <property type="molecule type" value="Genomic_DNA"/>
</dbReference>
<dbReference type="InterPro" id="IPR001206">
    <property type="entry name" value="Diacylglycerol_kinase_cat_dom"/>
</dbReference>
<keyword evidence="12" id="KW-0808">Transferase</keyword>
<evidence type="ECO:0000259" key="16">
    <source>
        <dbReference type="PROSITE" id="PS50146"/>
    </source>
</evidence>
<feature type="transmembrane region" description="Helical" evidence="15">
    <location>
        <begin position="1111"/>
        <end position="1132"/>
    </location>
</feature>
<comment type="catalytic activity">
    <reaction evidence="12">
        <text>a 1,2-diacyl-sn-glycerol + ATP = a 1,2-diacyl-sn-glycero-3-phosphate + ADP + H(+)</text>
        <dbReference type="Rhea" id="RHEA:10272"/>
        <dbReference type="ChEBI" id="CHEBI:15378"/>
        <dbReference type="ChEBI" id="CHEBI:17815"/>
        <dbReference type="ChEBI" id="CHEBI:30616"/>
        <dbReference type="ChEBI" id="CHEBI:58608"/>
        <dbReference type="ChEBI" id="CHEBI:456216"/>
        <dbReference type="EC" id="2.7.1.107"/>
    </reaction>
</comment>
<dbReference type="SUPFAM" id="SSF111331">
    <property type="entry name" value="NAD kinase/diacylglycerol kinase-like"/>
    <property type="match status" value="1"/>
</dbReference>
<dbReference type="GO" id="GO:0004143">
    <property type="term" value="F:ATP-dependent diacylglycerol kinase activity"/>
    <property type="evidence" value="ECO:0007669"/>
    <property type="project" value="UniProtKB-EC"/>
</dbReference>
<keyword evidence="8" id="KW-1278">Translocase</keyword>
<dbReference type="SUPFAM" id="SSF90123">
    <property type="entry name" value="ABC transporter transmembrane region"/>
    <property type="match status" value="1"/>
</dbReference>
<dbReference type="SUPFAM" id="SSF49764">
    <property type="entry name" value="HSP20-like chaperones"/>
    <property type="match status" value="2"/>
</dbReference>
<dbReference type="CDD" id="cd06463">
    <property type="entry name" value="p23_like"/>
    <property type="match status" value="1"/>
</dbReference>
<feature type="domain" description="ABC transporter" evidence="17">
    <location>
        <begin position="1442"/>
        <end position="1681"/>
    </location>
</feature>
<dbReference type="Pfam" id="PF00005">
    <property type="entry name" value="ABC_tran"/>
    <property type="match status" value="1"/>
</dbReference>
<dbReference type="InterPro" id="IPR017438">
    <property type="entry name" value="ATP-NAD_kinase_N"/>
</dbReference>
<dbReference type="SMART" id="SM00045">
    <property type="entry name" value="DAGKa"/>
    <property type="match status" value="1"/>
</dbReference>
<dbReference type="FunFam" id="3.40.50.300:FF:000140">
    <property type="entry name" value="Lipid A export ATP-binding/permease protein MsbA"/>
    <property type="match status" value="1"/>
</dbReference>
<keyword evidence="6 12" id="KW-0547">Nucleotide-binding</keyword>
<reference evidence="20 21" key="1">
    <citation type="submission" date="2016-02" db="EMBL/GenBank/DDBJ databases">
        <title>Genome analysis of coral dinoflagellate symbionts highlights evolutionary adaptations to a symbiotic lifestyle.</title>
        <authorList>
            <person name="Aranda M."/>
            <person name="Li Y."/>
            <person name="Liew Y.J."/>
            <person name="Baumgarten S."/>
            <person name="Simakov O."/>
            <person name="Wilson M."/>
            <person name="Piel J."/>
            <person name="Ashoor H."/>
            <person name="Bougouffa S."/>
            <person name="Bajic V.B."/>
            <person name="Ryu T."/>
            <person name="Ravasi T."/>
            <person name="Bayer T."/>
            <person name="Micklem G."/>
            <person name="Kim H."/>
            <person name="Bhak J."/>
            <person name="Lajeunesse T.C."/>
            <person name="Voolstra C.R."/>
        </authorList>
    </citation>
    <scope>NUCLEOTIDE SEQUENCE [LARGE SCALE GENOMIC DNA]</scope>
    <source>
        <strain evidence="20 21">CCMP2467</strain>
    </source>
</reference>
<feature type="domain" description="ABC transmembrane type-1" evidence="18">
    <location>
        <begin position="1116"/>
        <end position="1407"/>
    </location>
</feature>
<dbReference type="GO" id="GO:0015421">
    <property type="term" value="F:ABC-type oligopeptide transporter activity"/>
    <property type="evidence" value="ECO:0007669"/>
    <property type="project" value="TreeGrafter"/>
</dbReference>
<protein>
    <recommendedName>
        <fullName evidence="12">Diacylglycerol kinase</fullName>
        <shortName evidence="12">DAG kinase</shortName>
        <ecNumber evidence="12">2.7.1.107</ecNumber>
    </recommendedName>
</protein>
<evidence type="ECO:0000256" key="1">
    <source>
        <dbReference type="ARBA" id="ARBA00004127"/>
    </source>
</evidence>
<dbReference type="PROSITE" id="PS50146">
    <property type="entry name" value="DAGK"/>
    <property type="match status" value="1"/>
</dbReference>
<dbReference type="FunFam" id="1.20.1560.10:FF:000215">
    <property type="entry name" value="ABC transporter B family member 4"/>
    <property type="match status" value="1"/>
</dbReference>
<proteinExistence type="inferred from homology"/>
<dbReference type="InterPro" id="IPR000756">
    <property type="entry name" value="Diacylglycerol_kin_accessory"/>
</dbReference>
<dbReference type="InterPro" id="IPR008978">
    <property type="entry name" value="HSP20-like_chaperone"/>
</dbReference>
<dbReference type="Proteomes" id="UP000186817">
    <property type="component" value="Unassembled WGS sequence"/>
</dbReference>
<dbReference type="SMART" id="SM00028">
    <property type="entry name" value="TPR"/>
    <property type="match status" value="3"/>
</dbReference>
<evidence type="ECO:0000259" key="19">
    <source>
        <dbReference type="PROSITE" id="PS51203"/>
    </source>
</evidence>
<feature type="compositionally biased region" description="Basic and acidic residues" evidence="14">
    <location>
        <begin position="2413"/>
        <end position="2423"/>
    </location>
</feature>
<evidence type="ECO:0000256" key="3">
    <source>
        <dbReference type="ARBA" id="ARBA00009280"/>
    </source>
</evidence>
<dbReference type="GO" id="GO:0007200">
    <property type="term" value="P:phospholipase C-activating G protein-coupled receptor signaling pathway"/>
    <property type="evidence" value="ECO:0007669"/>
    <property type="project" value="InterPro"/>
</dbReference>
<dbReference type="GO" id="GO:0090374">
    <property type="term" value="P:oligopeptide export from mitochondrion"/>
    <property type="evidence" value="ECO:0007669"/>
    <property type="project" value="TreeGrafter"/>
</dbReference>
<dbReference type="Gene3D" id="3.40.50.10330">
    <property type="entry name" value="Probable inorganic polyphosphate/atp-NAD kinase, domain 1"/>
    <property type="match status" value="1"/>
</dbReference>
<keyword evidence="7 12" id="KW-0067">ATP-binding</keyword>
<feature type="transmembrane region" description="Helical" evidence="15">
    <location>
        <begin position="994"/>
        <end position="1012"/>
    </location>
</feature>
<dbReference type="InterPro" id="IPR007052">
    <property type="entry name" value="CS_dom"/>
</dbReference>
<evidence type="ECO:0000259" key="18">
    <source>
        <dbReference type="PROSITE" id="PS50929"/>
    </source>
</evidence>
<dbReference type="EC" id="2.7.1.107" evidence="12"/>
<evidence type="ECO:0000256" key="12">
    <source>
        <dbReference type="RuleBase" id="RU361128"/>
    </source>
</evidence>
<comment type="subcellular location">
    <subcellularLocation>
        <location evidence="1">Endomembrane system</location>
        <topology evidence="1">Multi-pass membrane protein</topology>
    </subcellularLocation>
</comment>
<keyword evidence="11" id="KW-0802">TPR repeat</keyword>
<dbReference type="SMART" id="SM00382">
    <property type="entry name" value="AAA"/>
    <property type="match status" value="1"/>
</dbReference>
<keyword evidence="4" id="KW-0813">Transport</keyword>
<evidence type="ECO:0000256" key="10">
    <source>
        <dbReference type="ARBA" id="ARBA00023136"/>
    </source>
</evidence>
<evidence type="ECO:0000256" key="5">
    <source>
        <dbReference type="ARBA" id="ARBA00022692"/>
    </source>
</evidence>
<dbReference type="GO" id="GO:0005524">
    <property type="term" value="F:ATP binding"/>
    <property type="evidence" value="ECO:0007669"/>
    <property type="project" value="UniProtKB-KW"/>
</dbReference>
<feature type="transmembrane region" description="Helical" evidence="15">
    <location>
        <begin position="854"/>
        <end position="877"/>
    </location>
</feature>
<feature type="domain" description="CS" evidence="19">
    <location>
        <begin position="1913"/>
        <end position="2031"/>
    </location>
</feature>
<evidence type="ECO:0000313" key="20">
    <source>
        <dbReference type="EMBL" id="OLP88603.1"/>
    </source>
</evidence>
<feature type="coiled-coil region" evidence="13">
    <location>
        <begin position="2171"/>
        <end position="2198"/>
    </location>
</feature>
<dbReference type="PROSITE" id="PS51203">
    <property type="entry name" value="CS"/>
    <property type="match status" value="1"/>
</dbReference>
<dbReference type="InterPro" id="IPR017871">
    <property type="entry name" value="ABC_transporter-like_CS"/>
</dbReference>
<evidence type="ECO:0000259" key="17">
    <source>
        <dbReference type="PROSITE" id="PS50893"/>
    </source>
</evidence>
<dbReference type="CDD" id="cd18572">
    <property type="entry name" value="ABC_6TM_TAP"/>
    <property type="match status" value="1"/>
</dbReference>
<dbReference type="PROSITE" id="PS50005">
    <property type="entry name" value="TPR"/>
    <property type="match status" value="1"/>
</dbReference>
<evidence type="ECO:0000256" key="2">
    <source>
        <dbReference type="ARBA" id="ARBA00006493"/>
    </source>
</evidence>
<dbReference type="GO" id="GO:0016887">
    <property type="term" value="F:ATP hydrolysis activity"/>
    <property type="evidence" value="ECO:0007669"/>
    <property type="project" value="InterPro"/>
</dbReference>
<evidence type="ECO:0000256" key="8">
    <source>
        <dbReference type="ARBA" id="ARBA00022967"/>
    </source>
</evidence>
<feature type="compositionally biased region" description="Low complexity" evidence="14">
    <location>
        <begin position="2437"/>
        <end position="2463"/>
    </location>
</feature>
<dbReference type="PANTHER" id="PTHR43394">
    <property type="entry name" value="ATP-DEPENDENT PERMEASE MDL1, MITOCHONDRIAL"/>
    <property type="match status" value="1"/>
</dbReference>
<keyword evidence="5 15" id="KW-0812">Transmembrane</keyword>
<gene>
    <name evidence="20" type="primary">OsABCB25</name>
    <name evidence="20" type="ORF">AK812_SmicGene30063</name>
</gene>
<comment type="caution">
    <text evidence="20">The sequence shown here is derived from an EMBL/GenBank/DDBJ whole genome shotgun (WGS) entry which is preliminary data.</text>
</comment>
<comment type="similarity">
    <text evidence="2">Belongs to the ABC transporter superfamily. ABCB family. MHC peptide exporter (TC 3.A.1.209) subfamily.</text>
</comment>
<feature type="transmembrane region" description="Helical" evidence="15">
    <location>
        <begin position="1339"/>
        <end position="1363"/>
    </location>
</feature>
<evidence type="ECO:0000256" key="7">
    <source>
        <dbReference type="ARBA" id="ARBA00022840"/>
    </source>
</evidence>